<dbReference type="Proteomes" id="UP000518315">
    <property type="component" value="Unassembled WGS sequence"/>
</dbReference>
<dbReference type="EMBL" id="RJJT01000047">
    <property type="protein sequence ID" value="RSB59267.1"/>
    <property type="molecule type" value="Genomic_DNA"/>
</dbReference>
<proteinExistence type="predicted"/>
<name>A0A3R8ZTL9_9HYPH</name>
<organism evidence="2 3">
    <name type="scientific">Rhizobium pisi</name>
    <dbReference type="NCBI Taxonomy" id="574561"/>
    <lineage>
        <taxon>Bacteria</taxon>
        <taxon>Pseudomonadati</taxon>
        <taxon>Pseudomonadota</taxon>
        <taxon>Alphaproteobacteria</taxon>
        <taxon>Hyphomicrobiales</taxon>
        <taxon>Rhizobiaceae</taxon>
        <taxon>Rhizobium/Agrobacterium group</taxon>
        <taxon>Rhizobium</taxon>
    </lineage>
</organism>
<evidence type="ECO:0000313" key="2">
    <source>
        <dbReference type="EMBL" id="RSB59267.1"/>
    </source>
</evidence>
<keyword evidence="4" id="KW-1185">Reference proteome</keyword>
<gene>
    <name evidence="2" type="ORF">EFD55_32755</name>
    <name evidence="1" type="ORF">FHS26_006869</name>
</gene>
<reference evidence="2 3" key="1">
    <citation type="submission" date="2018-11" db="EMBL/GenBank/DDBJ databases">
        <authorList>
            <person name="Huo Y."/>
        </authorList>
    </citation>
    <scope>NUCLEOTIDE SEQUENCE [LARGE SCALE GENOMIC DNA]</scope>
    <source>
        <strain evidence="2 3">DSM 30132</strain>
    </source>
</reference>
<dbReference type="RefSeq" id="WP_125851194.1">
    <property type="nucleotide sequence ID" value="NZ_JACHXH010000048.1"/>
</dbReference>
<evidence type="ECO:0000313" key="4">
    <source>
        <dbReference type="Proteomes" id="UP000518315"/>
    </source>
</evidence>
<comment type="caution">
    <text evidence="2">The sequence shown here is derived from an EMBL/GenBank/DDBJ whole genome shotgun (WGS) entry which is preliminary data.</text>
</comment>
<reference evidence="1 4" key="2">
    <citation type="submission" date="2020-08" db="EMBL/GenBank/DDBJ databases">
        <title>Genomic Encyclopedia of Type Strains, Phase III (KMG-III): the genomes of soil and plant-associated and newly described type strains.</title>
        <authorList>
            <person name="Whitman W."/>
        </authorList>
    </citation>
    <scope>NUCLEOTIDE SEQUENCE [LARGE SCALE GENOMIC DNA]</scope>
    <source>
        <strain evidence="1 4">CECT 4113</strain>
    </source>
</reference>
<sequence>MSDTLKNNIPTTKLPASILLSAGLGTVPRYTTDNPIVIKIVKTKLQEKYESRNARLNGFCTVIMNKRIA</sequence>
<dbReference type="Proteomes" id="UP000277279">
    <property type="component" value="Unassembled WGS sequence"/>
</dbReference>
<evidence type="ECO:0000313" key="3">
    <source>
        <dbReference type="Proteomes" id="UP000277279"/>
    </source>
</evidence>
<dbReference type="EMBL" id="JACHXH010000048">
    <property type="protein sequence ID" value="MBB3139088.1"/>
    <property type="molecule type" value="Genomic_DNA"/>
</dbReference>
<dbReference type="AlphaFoldDB" id="A0A3R8ZTL9"/>
<evidence type="ECO:0000313" key="1">
    <source>
        <dbReference type="EMBL" id="MBB3139088.1"/>
    </source>
</evidence>
<accession>A0A3R8ZTL9</accession>
<protein>
    <submittedName>
        <fullName evidence="2">Uncharacterized protein</fullName>
    </submittedName>
</protein>